<organism evidence="1 2">
    <name type="scientific">Corynebacterium aurimucosum</name>
    <dbReference type="NCBI Taxonomy" id="169292"/>
    <lineage>
        <taxon>Bacteria</taxon>
        <taxon>Bacillati</taxon>
        <taxon>Actinomycetota</taxon>
        <taxon>Actinomycetes</taxon>
        <taxon>Mycobacteriales</taxon>
        <taxon>Corynebacteriaceae</taxon>
        <taxon>Corynebacterium</taxon>
    </lineage>
</organism>
<protein>
    <submittedName>
        <fullName evidence="1">Uncharacterized protein</fullName>
    </submittedName>
</protein>
<accession>A0A558GJA8</accession>
<dbReference type="EMBL" id="VMTY01000011">
    <property type="protein sequence ID" value="TVU56959.1"/>
    <property type="molecule type" value="Genomic_DNA"/>
</dbReference>
<name>A0A558GJA8_9CORY</name>
<evidence type="ECO:0000313" key="2">
    <source>
        <dbReference type="Proteomes" id="UP000320531"/>
    </source>
</evidence>
<sequence>MMRRRPAAALTAVLGTALLTLGLSGCGSAEEEPAPRGDERILDKDWQVINLYTSPDAPSSLPADTAHVPHMSFGEHTAVGSTGCVSFTAEVSFHKDDKASTIWEGDVMRVEKATYESPPRSADCEGSIQWADSLMRNLIAEGHEFDFGLNPNNQLVLTLRTDKVDSPIIRMASL</sequence>
<reference evidence="1 2" key="1">
    <citation type="submission" date="2019-07" db="EMBL/GenBank/DDBJ databases">
        <title>Draft genome of C. aurimucosum strain 14-2523.</title>
        <authorList>
            <person name="Pacheco L.G.C."/>
            <person name="Aguiar E.R.G.R."/>
            <person name="Navas J."/>
            <person name="Santos C.S."/>
            <person name="Rocha D.J.P.G."/>
        </authorList>
    </citation>
    <scope>NUCLEOTIDE SEQUENCE [LARGE SCALE GENOMIC DNA]</scope>
    <source>
        <strain evidence="1 2">14-2523</strain>
    </source>
</reference>
<comment type="caution">
    <text evidence="1">The sequence shown here is derived from an EMBL/GenBank/DDBJ whole genome shotgun (WGS) entry which is preliminary data.</text>
</comment>
<dbReference type="PROSITE" id="PS51257">
    <property type="entry name" value="PROKAR_LIPOPROTEIN"/>
    <property type="match status" value="1"/>
</dbReference>
<proteinExistence type="predicted"/>
<dbReference type="AlphaFoldDB" id="A0A558GJA8"/>
<gene>
    <name evidence="1" type="ORF">FQK23_04725</name>
</gene>
<dbReference type="Proteomes" id="UP000320531">
    <property type="component" value="Unassembled WGS sequence"/>
</dbReference>
<evidence type="ECO:0000313" key="1">
    <source>
        <dbReference type="EMBL" id="TVU56959.1"/>
    </source>
</evidence>
<dbReference type="RefSeq" id="WP_070446002.1">
    <property type="nucleotide sequence ID" value="NZ_BAAAJC010000048.1"/>
</dbReference>